<dbReference type="Gene3D" id="2.40.160.20">
    <property type="match status" value="1"/>
</dbReference>
<dbReference type="InterPro" id="IPR006664">
    <property type="entry name" value="OMP_bac"/>
</dbReference>
<keyword evidence="14" id="KW-1185">Reference proteome</keyword>
<dbReference type="InterPro" id="IPR050330">
    <property type="entry name" value="Bact_OuterMem_StrucFunc"/>
</dbReference>
<sequence length="361" mass="40708">MLFYSVLCQRNFINRFVILSLSCSGIAQATEQHLYEKNNLQTLNSLPESYFYIGGELGVNHYQHSCEAWSLDCDKNSTMGGLFVGYKLNNNFAFEVAYIDLGSAEATYLEVSKQNTYQGSMQGLNFSAVASINLHPDLALFAKAGGFNWRGENKGPFSTIKADDWSPSFGVGMTYQLSDSWQARLQYEYFHHLGNDDIGGTNAHATSLGISYQFGRSRPEVITSTVINSVTNTVIKATPIELEEVTFPVLFNFDSSELFFVDSLQIIINRLIQFPQATVILRGYSDSQGSSEYNLALSKRRTDSITQYLTEHGVKPQQIIAEHYGEQYPVTDKISEQHKHLNRRVQVLLPQTIIQPQQEQR</sequence>
<dbReference type="InterPro" id="IPR036737">
    <property type="entry name" value="OmpA-like_sf"/>
</dbReference>
<evidence type="ECO:0000256" key="7">
    <source>
        <dbReference type="ARBA" id="ARBA00023114"/>
    </source>
</evidence>
<dbReference type="PROSITE" id="PS51123">
    <property type="entry name" value="OMPA_2"/>
    <property type="match status" value="1"/>
</dbReference>
<accession>A0ABX1KPX5</accession>
<evidence type="ECO:0000256" key="11">
    <source>
        <dbReference type="SAM" id="SignalP"/>
    </source>
</evidence>
<comment type="caution">
    <text evidence="13">The sequence shown here is derived from an EMBL/GenBank/DDBJ whole genome shotgun (WGS) entry which is preliminary data.</text>
</comment>
<keyword evidence="9" id="KW-0998">Cell outer membrane</keyword>
<dbReference type="EMBL" id="JABAEB010000009">
    <property type="protein sequence ID" value="NLQ24247.1"/>
    <property type="molecule type" value="Genomic_DNA"/>
</dbReference>
<feature type="signal peptide" evidence="11">
    <location>
        <begin position="1"/>
        <end position="29"/>
    </location>
</feature>
<reference evidence="13 14" key="1">
    <citation type="submission" date="2020-04" db="EMBL/GenBank/DDBJ databases">
        <title>The first description of lens atrophy caused by putative novel Shewanella sp. that is a new emerging pathogen for cultured rainbow trout?</title>
        <authorList>
            <person name="Saticioglu I.B."/>
            <person name="Duman M."/>
            <person name="Altun S."/>
        </authorList>
    </citation>
    <scope>NUCLEOTIDE SEQUENCE [LARGE SCALE GENOMIC DNA]</scope>
    <source>
        <strain evidence="13 14">S-1</strain>
    </source>
</reference>
<protein>
    <submittedName>
        <fullName evidence="13">OmpA family protein</fullName>
    </submittedName>
</protein>
<dbReference type="SUPFAM" id="SSF56925">
    <property type="entry name" value="OMPA-like"/>
    <property type="match status" value="1"/>
</dbReference>
<dbReference type="RefSeq" id="WP_168826247.1">
    <property type="nucleotide sequence ID" value="NZ_JABAEB010000009.1"/>
</dbReference>
<dbReference type="PRINTS" id="PR01021">
    <property type="entry name" value="OMPADOMAIN"/>
</dbReference>
<evidence type="ECO:0000256" key="6">
    <source>
        <dbReference type="ARBA" id="ARBA00023065"/>
    </source>
</evidence>
<dbReference type="SUPFAM" id="SSF103088">
    <property type="entry name" value="OmpA-like"/>
    <property type="match status" value="1"/>
</dbReference>
<gene>
    <name evidence="13" type="ORF">HGO26_15350</name>
</gene>
<dbReference type="PANTHER" id="PTHR30329">
    <property type="entry name" value="STATOR ELEMENT OF FLAGELLAR MOTOR COMPLEX"/>
    <property type="match status" value="1"/>
</dbReference>
<dbReference type="InterPro" id="IPR000498">
    <property type="entry name" value="OmpA-like_TM_dom"/>
</dbReference>
<keyword evidence="8 10" id="KW-0472">Membrane</keyword>
<evidence type="ECO:0000256" key="5">
    <source>
        <dbReference type="ARBA" id="ARBA00022692"/>
    </source>
</evidence>
<keyword evidence="3" id="KW-0813">Transport</keyword>
<feature type="chain" id="PRO_5046207161" evidence="11">
    <location>
        <begin position="30"/>
        <end position="361"/>
    </location>
</feature>
<comment type="subcellular location">
    <subcellularLocation>
        <location evidence="1">Cell outer membrane</location>
        <topology evidence="1">Multi-pass membrane protein</topology>
    </subcellularLocation>
</comment>
<keyword evidence="7" id="KW-0626">Porin</keyword>
<evidence type="ECO:0000313" key="13">
    <source>
        <dbReference type="EMBL" id="NLQ24247.1"/>
    </source>
</evidence>
<keyword evidence="4" id="KW-1134">Transmembrane beta strand</keyword>
<dbReference type="Proteomes" id="UP000527352">
    <property type="component" value="Unassembled WGS sequence"/>
</dbReference>
<dbReference type="Pfam" id="PF00691">
    <property type="entry name" value="OmpA"/>
    <property type="match status" value="1"/>
</dbReference>
<evidence type="ECO:0000313" key="14">
    <source>
        <dbReference type="Proteomes" id="UP000527352"/>
    </source>
</evidence>
<evidence type="ECO:0000256" key="4">
    <source>
        <dbReference type="ARBA" id="ARBA00022452"/>
    </source>
</evidence>
<evidence type="ECO:0000256" key="3">
    <source>
        <dbReference type="ARBA" id="ARBA00022448"/>
    </source>
</evidence>
<dbReference type="Pfam" id="PF01389">
    <property type="entry name" value="OmpA_membrane"/>
    <property type="match status" value="1"/>
</dbReference>
<dbReference type="InterPro" id="IPR011250">
    <property type="entry name" value="OMP/PagP_B-barrel"/>
</dbReference>
<organism evidence="13 14">
    <name type="scientific">Shewanella oncorhynchi</name>
    <dbReference type="NCBI Taxonomy" id="2726434"/>
    <lineage>
        <taxon>Bacteria</taxon>
        <taxon>Pseudomonadati</taxon>
        <taxon>Pseudomonadota</taxon>
        <taxon>Gammaproteobacteria</taxon>
        <taxon>Alteromonadales</taxon>
        <taxon>Shewanellaceae</taxon>
        <taxon>Shewanella</taxon>
    </lineage>
</organism>
<evidence type="ECO:0000256" key="9">
    <source>
        <dbReference type="ARBA" id="ARBA00023237"/>
    </source>
</evidence>
<keyword evidence="6" id="KW-0406">Ion transport</keyword>
<keyword evidence="11" id="KW-0732">Signal</keyword>
<evidence type="ECO:0000256" key="8">
    <source>
        <dbReference type="ARBA" id="ARBA00023136"/>
    </source>
</evidence>
<feature type="domain" description="OmpA-like" evidence="12">
    <location>
        <begin position="238"/>
        <end position="353"/>
    </location>
</feature>
<dbReference type="Gene3D" id="3.30.1330.60">
    <property type="entry name" value="OmpA-like domain"/>
    <property type="match status" value="1"/>
</dbReference>
<name>A0ABX1KPX5_9GAMM</name>
<evidence type="ECO:0000256" key="2">
    <source>
        <dbReference type="ARBA" id="ARBA00005710"/>
    </source>
</evidence>
<keyword evidence="5" id="KW-0812">Transmembrane</keyword>
<proteinExistence type="inferred from homology"/>
<evidence type="ECO:0000256" key="1">
    <source>
        <dbReference type="ARBA" id="ARBA00004571"/>
    </source>
</evidence>
<dbReference type="CDD" id="cd07185">
    <property type="entry name" value="OmpA_C-like"/>
    <property type="match status" value="1"/>
</dbReference>
<evidence type="ECO:0000259" key="12">
    <source>
        <dbReference type="PROSITE" id="PS51123"/>
    </source>
</evidence>
<dbReference type="InterPro" id="IPR006665">
    <property type="entry name" value="OmpA-like"/>
</dbReference>
<comment type="similarity">
    <text evidence="2">Belongs to the outer membrane OOP (TC 1.B.6) superfamily. OmpA family.</text>
</comment>
<evidence type="ECO:0000256" key="10">
    <source>
        <dbReference type="PROSITE-ProRule" id="PRU00473"/>
    </source>
</evidence>
<dbReference type="PANTHER" id="PTHR30329:SF21">
    <property type="entry name" value="LIPOPROTEIN YIAD-RELATED"/>
    <property type="match status" value="1"/>
</dbReference>